<dbReference type="Proteomes" id="UP000294530">
    <property type="component" value="Unassembled WGS sequence"/>
</dbReference>
<comment type="caution">
    <text evidence="1">The sequence shown here is derived from an EMBL/GenBank/DDBJ whole genome shotgun (WGS) entry which is preliminary data.</text>
</comment>
<evidence type="ECO:0000313" key="1">
    <source>
        <dbReference type="EMBL" id="TDH68877.1"/>
    </source>
</evidence>
<dbReference type="RefSeq" id="XP_067818376.1">
    <property type="nucleotide sequence ID" value="XM_067963634.1"/>
</dbReference>
<sequence>MQLCSRGGRNGSKQISKSISSPFFPLMAQAYSFYSKYAFGKFENKMSRSMVYVVDEVNAYADIMREHIQFDAMIVTLGVVIWCIQNGFEQIMNWDCQESFFVNFSVGGGEVKTVVVPEVVAPEIGIADVDVGEVGADIVMEVAAIPGANTAVFLKLWPWKTQRMRNNVKKMRWLRLRLGCCSSSHCAESSDCSNERKAKESVADQIGVEIVDGGAPGKKMSMSTMPGI</sequence>
<accession>A0A976FL97</accession>
<organism evidence="1 2">
    <name type="scientific">Bremia lactucae</name>
    <name type="common">Lettuce downy mildew</name>
    <dbReference type="NCBI Taxonomy" id="4779"/>
    <lineage>
        <taxon>Eukaryota</taxon>
        <taxon>Sar</taxon>
        <taxon>Stramenopiles</taxon>
        <taxon>Oomycota</taxon>
        <taxon>Peronosporomycetes</taxon>
        <taxon>Peronosporales</taxon>
        <taxon>Peronosporaceae</taxon>
        <taxon>Bremia</taxon>
    </lineage>
</organism>
<proteinExistence type="predicted"/>
<dbReference type="GeneID" id="94349305"/>
<keyword evidence="2" id="KW-1185">Reference proteome</keyword>
<evidence type="ECO:0000313" key="2">
    <source>
        <dbReference type="Proteomes" id="UP000294530"/>
    </source>
</evidence>
<dbReference type="AlphaFoldDB" id="A0A976FL97"/>
<protein>
    <submittedName>
        <fullName evidence="1">Uncharacterized protein</fullName>
    </submittedName>
</protein>
<dbReference type="KEGG" id="blac:94349305"/>
<gene>
    <name evidence="1" type="ORF">CCR75_005554</name>
</gene>
<reference evidence="1 2" key="1">
    <citation type="journal article" date="2021" name="Genome Biol.">
        <title>AFLAP: assembly-free linkage analysis pipeline using k-mers from genome sequencing data.</title>
        <authorList>
            <person name="Fletcher K."/>
            <person name="Zhang L."/>
            <person name="Gil J."/>
            <person name="Han R."/>
            <person name="Cavanaugh K."/>
            <person name="Michelmore R."/>
        </authorList>
    </citation>
    <scope>NUCLEOTIDE SEQUENCE [LARGE SCALE GENOMIC DNA]</scope>
    <source>
        <strain evidence="1 2">SF5</strain>
    </source>
</reference>
<dbReference type="EMBL" id="SHOA02000016">
    <property type="protein sequence ID" value="TDH68877.1"/>
    <property type="molecule type" value="Genomic_DNA"/>
</dbReference>
<name>A0A976FL97_BRELC</name>